<evidence type="ECO:0000256" key="5">
    <source>
        <dbReference type="ARBA" id="ARBA00022842"/>
    </source>
</evidence>
<reference evidence="10 11" key="1">
    <citation type="submission" date="2018-07" db="EMBL/GenBank/DDBJ databases">
        <title>Comparative genomes isolates from brazilian mangrove.</title>
        <authorList>
            <person name="De Araujo J.E."/>
            <person name="Taketani R.G."/>
            <person name="Silva M.C.P."/>
            <person name="Lourenco M.V."/>
            <person name="Oliveira V.M."/>
            <person name="Andreote F.D."/>
        </authorList>
    </citation>
    <scope>NUCLEOTIDE SEQUENCE [LARGE SCALE GENOMIC DNA]</scope>
    <source>
        <strain evidence="10 11">HEX PRIS-MGV</strain>
    </source>
</reference>
<dbReference type="InterPro" id="IPR050155">
    <property type="entry name" value="HAD-like_hydrolase_sf"/>
</dbReference>
<dbReference type="GO" id="GO:0008967">
    <property type="term" value="F:phosphoglycolate phosphatase activity"/>
    <property type="evidence" value="ECO:0007669"/>
    <property type="project" value="TreeGrafter"/>
</dbReference>
<dbReference type="NCBIfam" id="TIGR01422">
    <property type="entry name" value="phosphonatase"/>
    <property type="match status" value="1"/>
</dbReference>
<dbReference type="RefSeq" id="WP_114366989.1">
    <property type="nucleotide sequence ID" value="NZ_QPEX01000010.1"/>
</dbReference>
<comment type="subunit">
    <text evidence="2">Homodimer.</text>
</comment>
<dbReference type="GO" id="GO:0005829">
    <property type="term" value="C:cytosol"/>
    <property type="evidence" value="ECO:0007669"/>
    <property type="project" value="TreeGrafter"/>
</dbReference>
<dbReference type="Proteomes" id="UP000253562">
    <property type="component" value="Unassembled WGS sequence"/>
</dbReference>
<evidence type="ECO:0000313" key="10">
    <source>
        <dbReference type="EMBL" id="RCS53925.1"/>
    </source>
</evidence>
<dbReference type="SFLD" id="SFLDG01135">
    <property type="entry name" value="C1.5.6:_HAD__Beta-PGM__Phospha"/>
    <property type="match status" value="1"/>
</dbReference>
<dbReference type="InterPro" id="IPR036412">
    <property type="entry name" value="HAD-like_sf"/>
</dbReference>
<comment type="catalytic activity">
    <reaction evidence="7">
        <text>phosphonoacetaldehyde + H2O = acetaldehyde + phosphate + H(+)</text>
        <dbReference type="Rhea" id="RHEA:18905"/>
        <dbReference type="ChEBI" id="CHEBI:15343"/>
        <dbReference type="ChEBI" id="CHEBI:15377"/>
        <dbReference type="ChEBI" id="CHEBI:15378"/>
        <dbReference type="ChEBI" id="CHEBI:43474"/>
        <dbReference type="ChEBI" id="CHEBI:58383"/>
        <dbReference type="EC" id="3.11.1.1"/>
    </reaction>
</comment>
<dbReference type="AlphaFoldDB" id="A0A368KWB9"/>
<dbReference type="GO" id="GO:0050194">
    <property type="term" value="F:phosphonoacetaldehyde hydrolase activity"/>
    <property type="evidence" value="ECO:0007669"/>
    <property type="project" value="UniProtKB-EC"/>
</dbReference>
<keyword evidence="4 10" id="KW-0378">Hydrolase</keyword>
<keyword evidence="3" id="KW-0479">Metal-binding</keyword>
<protein>
    <recommendedName>
        <fullName evidence="9">phosphonoacetaldehyde hydrolase</fullName>
        <ecNumber evidence="9">3.11.1.1</ecNumber>
    </recommendedName>
</protein>
<dbReference type="PANTHER" id="PTHR43434">
    <property type="entry name" value="PHOSPHOGLYCOLATE PHOSPHATASE"/>
    <property type="match status" value="1"/>
</dbReference>
<dbReference type="SFLD" id="SFLDS00003">
    <property type="entry name" value="Haloacid_Dehalogenase"/>
    <property type="match status" value="1"/>
</dbReference>
<evidence type="ECO:0000313" key="11">
    <source>
        <dbReference type="Proteomes" id="UP000253562"/>
    </source>
</evidence>
<keyword evidence="6" id="KW-0704">Schiff base</keyword>
<dbReference type="FunFam" id="1.10.150.240:FF:000006">
    <property type="entry name" value="Phosphonoacetaldehyde hydrolase"/>
    <property type="match status" value="1"/>
</dbReference>
<dbReference type="InterPro" id="IPR006323">
    <property type="entry name" value="Phosphonoacetald_hydro"/>
</dbReference>
<evidence type="ECO:0000256" key="6">
    <source>
        <dbReference type="ARBA" id="ARBA00023270"/>
    </source>
</evidence>
<dbReference type="Gene3D" id="1.10.150.240">
    <property type="entry name" value="Putative phosphatase, domain 2"/>
    <property type="match status" value="1"/>
</dbReference>
<comment type="cofactor">
    <cofactor evidence="1">
        <name>Mg(2+)</name>
        <dbReference type="ChEBI" id="CHEBI:18420"/>
    </cofactor>
</comment>
<dbReference type="GO" id="GO:0046872">
    <property type="term" value="F:metal ion binding"/>
    <property type="evidence" value="ECO:0007669"/>
    <property type="project" value="UniProtKB-KW"/>
</dbReference>
<evidence type="ECO:0000256" key="7">
    <source>
        <dbReference type="ARBA" id="ARBA00052005"/>
    </source>
</evidence>
<organism evidence="10 11">
    <name type="scientific">Bremerella cremea</name>
    <dbReference type="NCBI Taxonomy" id="1031537"/>
    <lineage>
        <taxon>Bacteria</taxon>
        <taxon>Pseudomonadati</taxon>
        <taxon>Planctomycetota</taxon>
        <taxon>Planctomycetia</taxon>
        <taxon>Pirellulales</taxon>
        <taxon>Pirellulaceae</taxon>
        <taxon>Bremerella</taxon>
    </lineage>
</organism>
<keyword evidence="5" id="KW-0460">Magnesium</keyword>
<proteinExistence type="inferred from homology"/>
<comment type="function">
    <text evidence="8">Involved in phosphonate degradation.</text>
</comment>
<accession>A0A368KWB9</accession>
<evidence type="ECO:0000256" key="4">
    <source>
        <dbReference type="ARBA" id="ARBA00022801"/>
    </source>
</evidence>
<gene>
    <name evidence="10" type="ORF">DTL42_01800</name>
</gene>
<comment type="caution">
    <text evidence="10">The sequence shown here is derived from an EMBL/GenBank/DDBJ whole genome shotgun (WGS) entry which is preliminary data.</text>
</comment>
<dbReference type="Pfam" id="PF00702">
    <property type="entry name" value="Hydrolase"/>
    <property type="match status" value="1"/>
</dbReference>
<dbReference type="PANTHER" id="PTHR43434:SF19">
    <property type="entry name" value="PHOSPHONOACETALDEHYDE HYDROLASE"/>
    <property type="match status" value="1"/>
</dbReference>
<dbReference type="InterPro" id="IPR023214">
    <property type="entry name" value="HAD_sf"/>
</dbReference>
<dbReference type="OrthoDB" id="5504491at2"/>
<evidence type="ECO:0000256" key="2">
    <source>
        <dbReference type="ARBA" id="ARBA00011738"/>
    </source>
</evidence>
<dbReference type="Gene3D" id="3.40.50.1000">
    <property type="entry name" value="HAD superfamily/HAD-like"/>
    <property type="match status" value="1"/>
</dbReference>
<dbReference type="EC" id="3.11.1.1" evidence="9"/>
<sequence length="271" mass="29222">MSYSPASVQLVVFDWAGTTIDFGSRAPAAAFKQVFAGQGVTVTDAEARAPMGLHKRDHLITMLQMPGVAERWLAAKGQPWTEQDVDTMYHEFMPFQMQALEQHCDLIPNVLTVATELRSRQIKLGGTTGYFQAALDLVSAAAKNAGFELDANVGADDVPQGRPAPWMIYEVMRRVGVYPPAAVVKIGDTLADIAAGRNAPCWTVGVCNSSSITGLSREELAALSASEREATLQNTKQAFEEAGSHFTIMAIDELPGVIDQINLRLASGEKP</sequence>
<evidence type="ECO:0000256" key="8">
    <source>
        <dbReference type="ARBA" id="ARBA00056573"/>
    </source>
</evidence>
<dbReference type="GO" id="GO:0019700">
    <property type="term" value="P:organic phosphonate catabolic process"/>
    <property type="evidence" value="ECO:0007669"/>
    <property type="project" value="InterPro"/>
</dbReference>
<dbReference type="SUPFAM" id="SSF56784">
    <property type="entry name" value="HAD-like"/>
    <property type="match status" value="1"/>
</dbReference>
<dbReference type="HAMAP" id="MF_01375">
    <property type="entry name" value="PhnX"/>
    <property type="match status" value="1"/>
</dbReference>
<dbReference type="EMBL" id="QPEX01000010">
    <property type="protein sequence ID" value="RCS53925.1"/>
    <property type="molecule type" value="Genomic_DNA"/>
</dbReference>
<name>A0A368KWB9_9BACT</name>
<dbReference type="InterPro" id="IPR023198">
    <property type="entry name" value="PGP-like_dom2"/>
</dbReference>
<evidence type="ECO:0000256" key="9">
    <source>
        <dbReference type="ARBA" id="ARBA00066472"/>
    </source>
</evidence>
<dbReference type="GO" id="GO:0006281">
    <property type="term" value="P:DNA repair"/>
    <property type="evidence" value="ECO:0007669"/>
    <property type="project" value="TreeGrafter"/>
</dbReference>
<evidence type="ECO:0000256" key="3">
    <source>
        <dbReference type="ARBA" id="ARBA00022723"/>
    </source>
</evidence>
<evidence type="ECO:0000256" key="1">
    <source>
        <dbReference type="ARBA" id="ARBA00001946"/>
    </source>
</evidence>
<dbReference type="SFLD" id="SFLDG01129">
    <property type="entry name" value="C1.5:_HAD__Beta-PGM__Phosphata"/>
    <property type="match status" value="1"/>
</dbReference>